<sequence>MQNMNLKQTAQIQKSQKGFTLIELMIVVAIIGILAGIALPQYRDYTRSSTAQGIANGANVYKTAVALCSQVNGGILTPCDAGAERIPAVDGTVTAVVDGVVDLTLGDLDGDGTAETIQLTPVVGATRITWGIATSGGTDVCAATTQWLEC</sequence>
<dbReference type="Gene3D" id="3.30.700.10">
    <property type="entry name" value="Glycoprotein, Type 4 Pilin"/>
    <property type="match status" value="1"/>
</dbReference>
<feature type="transmembrane region" description="Helical" evidence="3">
    <location>
        <begin position="21"/>
        <end position="39"/>
    </location>
</feature>
<dbReference type="InterPro" id="IPR012902">
    <property type="entry name" value="N_methyl_site"/>
</dbReference>
<dbReference type="Pfam" id="PF07963">
    <property type="entry name" value="N_methyl"/>
    <property type="match status" value="1"/>
</dbReference>
<evidence type="ECO:0000313" key="5">
    <source>
        <dbReference type="Proteomes" id="UP000198862"/>
    </source>
</evidence>
<dbReference type="GO" id="GO:0044096">
    <property type="term" value="C:type IV pilus"/>
    <property type="evidence" value="ECO:0007669"/>
    <property type="project" value="TreeGrafter"/>
</dbReference>
<dbReference type="EMBL" id="FOLO01000009">
    <property type="protein sequence ID" value="SFC44926.1"/>
    <property type="molecule type" value="Genomic_DNA"/>
</dbReference>
<dbReference type="RefSeq" id="WP_281247154.1">
    <property type="nucleotide sequence ID" value="NZ_FOLO01000009.1"/>
</dbReference>
<dbReference type="GO" id="GO:0043107">
    <property type="term" value="P:type IV pilus-dependent motility"/>
    <property type="evidence" value="ECO:0007669"/>
    <property type="project" value="TreeGrafter"/>
</dbReference>
<dbReference type="STRING" id="1123010.SAMN02745724_01696"/>
<dbReference type="SUPFAM" id="SSF54523">
    <property type="entry name" value="Pili subunits"/>
    <property type="match status" value="1"/>
</dbReference>
<dbReference type="NCBIfam" id="TIGR02532">
    <property type="entry name" value="IV_pilin_GFxxxE"/>
    <property type="match status" value="1"/>
</dbReference>
<dbReference type="InterPro" id="IPR045584">
    <property type="entry name" value="Pilin-like"/>
</dbReference>
<dbReference type="Proteomes" id="UP000198862">
    <property type="component" value="Unassembled WGS sequence"/>
</dbReference>
<accession>A0A1I1J8Z8</accession>
<reference evidence="4 5" key="1">
    <citation type="submission" date="2016-10" db="EMBL/GenBank/DDBJ databases">
        <authorList>
            <person name="de Groot N.N."/>
        </authorList>
    </citation>
    <scope>NUCLEOTIDE SEQUENCE [LARGE SCALE GENOMIC DNA]</scope>
    <source>
        <strain evidence="4 5">DSM 6059</strain>
    </source>
</reference>
<dbReference type="PROSITE" id="PS00409">
    <property type="entry name" value="PROKAR_NTER_METHYL"/>
    <property type="match status" value="1"/>
</dbReference>
<evidence type="ECO:0000256" key="3">
    <source>
        <dbReference type="SAM" id="Phobius"/>
    </source>
</evidence>
<protein>
    <submittedName>
        <fullName evidence="4">Type IV pilus assembly protein PilA</fullName>
    </submittedName>
</protein>
<name>A0A1I1J8Z8_9GAMM</name>
<proteinExistence type="inferred from homology"/>
<evidence type="ECO:0000256" key="1">
    <source>
        <dbReference type="ARBA" id="ARBA00005233"/>
    </source>
</evidence>
<keyword evidence="3" id="KW-1133">Transmembrane helix</keyword>
<evidence type="ECO:0000313" key="4">
    <source>
        <dbReference type="EMBL" id="SFC44926.1"/>
    </source>
</evidence>
<keyword evidence="5" id="KW-1185">Reference proteome</keyword>
<organism evidence="4 5">
    <name type="scientific">Pseudoalteromonas denitrificans DSM 6059</name>
    <dbReference type="NCBI Taxonomy" id="1123010"/>
    <lineage>
        <taxon>Bacteria</taxon>
        <taxon>Pseudomonadati</taxon>
        <taxon>Pseudomonadota</taxon>
        <taxon>Gammaproteobacteria</taxon>
        <taxon>Alteromonadales</taxon>
        <taxon>Pseudoalteromonadaceae</taxon>
        <taxon>Pseudoalteromonas</taxon>
    </lineage>
</organism>
<keyword evidence="3" id="KW-0472">Membrane</keyword>
<gene>
    <name evidence="4" type="ORF">SAMN02745724_01696</name>
</gene>
<comment type="similarity">
    <text evidence="1">Belongs to the N-Me-Phe pilin family.</text>
</comment>
<dbReference type="AlphaFoldDB" id="A0A1I1J8Z8"/>
<dbReference type="PANTHER" id="PTHR30093:SF34">
    <property type="entry name" value="PREPILIN PEPTIDASE-DEPENDENT PROTEIN D"/>
    <property type="match status" value="1"/>
</dbReference>
<dbReference type="PANTHER" id="PTHR30093">
    <property type="entry name" value="GENERAL SECRETION PATHWAY PROTEIN G"/>
    <property type="match status" value="1"/>
</dbReference>
<evidence type="ECO:0000256" key="2">
    <source>
        <dbReference type="ARBA" id="ARBA00022481"/>
    </source>
</evidence>
<keyword evidence="3" id="KW-0812">Transmembrane</keyword>
<keyword evidence="2" id="KW-0488">Methylation</keyword>